<dbReference type="AlphaFoldDB" id="A0A0F9QB89"/>
<protein>
    <submittedName>
        <fullName evidence="1">Uncharacterized protein</fullName>
    </submittedName>
</protein>
<organism evidence="1">
    <name type="scientific">marine sediment metagenome</name>
    <dbReference type="NCBI Taxonomy" id="412755"/>
    <lineage>
        <taxon>unclassified sequences</taxon>
        <taxon>metagenomes</taxon>
        <taxon>ecological metagenomes</taxon>
    </lineage>
</organism>
<dbReference type="EMBL" id="LAZR01005127">
    <property type="protein sequence ID" value="KKN02638.1"/>
    <property type="molecule type" value="Genomic_DNA"/>
</dbReference>
<reference evidence="1" key="1">
    <citation type="journal article" date="2015" name="Nature">
        <title>Complex archaea that bridge the gap between prokaryotes and eukaryotes.</title>
        <authorList>
            <person name="Spang A."/>
            <person name="Saw J.H."/>
            <person name="Jorgensen S.L."/>
            <person name="Zaremba-Niedzwiedzka K."/>
            <person name="Martijn J."/>
            <person name="Lind A.E."/>
            <person name="van Eijk R."/>
            <person name="Schleper C."/>
            <person name="Guy L."/>
            <person name="Ettema T.J."/>
        </authorList>
    </citation>
    <scope>NUCLEOTIDE SEQUENCE</scope>
</reference>
<comment type="caution">
    <text evidence="1">The sequence shown here is derived from an EMBL/GenBank/DDBJ whole genome shotgun (WGS) entry which is preliminary data.</text>
</comment>
<accession>A0A0F9QB89</accession>
<name>A0A0F9QB89_9ZZZZ</name>
<proteinExistence type="predicted"/>
<gene>
    <name evidence="1" type="ORF">LCGC14_1115880</name>
</gene>
<sequence>MKYNDVKTFLKLIGKNKPFAVYFTKTMAQIEDNDFNSDYFEVSDYEELLENSLLVITDNDGMKDYYLFDLEIITQLRTNY</sequence>
<evidence type="ECO:0000313" key="1">
    <source>
        <dbReference type="EMBL" id="KKN02638.1"/>
    </source>
</evidence>